<sequence>MENTARNLMFDLASGREIYDDEQGRVISKAEANDAVRKVCFEELGITEKSTEKQMMRALKSDKAVALFEVIEEIIEKEIEYGFRDNEFFNNFVETRNLADGDRTDFWTDTDIILNVAKVSGDQHDYTIQRLAEGSSFTVPTSRYAVKVGGDIRLFLTGRKDWSELIDAVAKAYTHKIQDELYAEFMNAASKLPVTTGFKGTGALTKDKKDEFDEIISNVATANNVSSVVIMGTKTALKKLNALAGNGSVEWVAASQKEAVANTGILGSYEGTSLLEIPQRFKDNTLANKLVDPTILLVFPVIDYKPVKFIDGGETTLEVTETGANADDMQTYEAQRRMGIATIITRQFGQWDLDA</sequence>
<evidence type="ECO:0000313" key="1">
    <source>
        <dbReference type="EMBL" id="DAF44853.1"/>
    </source>
</evidence>
<reference evidence="1" key="1">
    <citation type="journal article" date="2021" name="Proc. Natl. Acad. Sci. U.S.A.">
        <title>A Catalog of Tens of Thousands of Viruses from Human Metagenomes Reveals Hidden Associations with Chronic Diseases.</title>
        <authorList>
            <person name="Tisza M.J."/>
            <person name="Buck C.B."/>
        </authorList>
    </citation>
    <scope>NUCLEOTIDE SEQUENCE</scope>
    <source>
        <strain evidence="1">CtCIv11</strain>
    </source>
</reference>
<accession>A0A8S5S1G1</accession>
<dbReference type="EMBL" id="BK032513">
    <property type="protein sequence ID" value="DAF44853.1"/>
    <property type="molecule type" value="Genomic_DNA"/>
</dbReference>
<organism evidence="1">
    <name type="scientific">Siphoviridae sp. ctCIv11</name>
    <dbReference type="NCBI Taxonomy" id="2827806"/>
    <lineage>
        <taxon>Viruses</taxon>
        <taxon>Duplodnaviria</taxon>
        <taxon>Heunggongvirae</taxon>
        <taxon>Uroviricota</taxon>
        <taxon>Caudoviricetes</taxon>
    </lineage>
</organism>
<name>A0A8S5S1G1_9CAUD</name>
<protein>
    <submittedName>
        <fullName evidence="1">Capsid protein</fullName>
    </submittedName>
</protein>
<proteinExistence type="predicted"/>